<dbReference type="EMBL" id="JACHMO010000001">
    <property type="protein sequence ID" value="MBB5807305.1"/>
    <property type="molecule type" value="Genomic_DNA"/>
</dbReference>
<evidence type="ECO:0000256" key="5">
    <source>
        <dbReference type="ARBA" id="ARBA00022747"/>
    </source>
</evidence>
<evidence type="ECO:0000256" key="2">
    <source>
        <dbReference type="ARBA" id="ARBA00022603"/>
    </source>
</evidence>
<dbReference type="PROSITE" id="PS51679">
    <property type="entry name" value="SAM_MT_C5"/>
    <property type="match status" value="1"/>
</dbReference>
<evidence type="ECO:0000256" key="4">
    <source>
        <dbReference type="ARBA" id="ARBA00022691"/>
    </source>
</evidence>
<dbReference type="SUPFAM" id="SSF53335">
    <property type="entry name" value="S-adenosyl-L-methionine-dependent methyltransferases"/>
    <property type="match status" value="1"/>
</dbReference>
<organism evidence="8 9">
    <name type="scientific">Saccharothrix ecbatanensis</name>
    <dbReference type="NCBI Taxonomy" id="1105145"/>
    <lineage>
        <taxon>Bacteria</taxon>
        <taxon>Bacillati</taxon>
        <taxon>Actinomycetota</taxon>
        <taxon>Actinomycetes</taxon>
        <taxon>Pseudonocardiales</taxon>
        <taxon>Pseudonocardiaceae</taxon>
        <taxon>Saccharothrix</taxon>
    </lineage>
</organism>
<dbReference type="PANTHER" id="PTHR46098">
    <property type="entry name" value="TRNA (CYTOSINE(38)-C(5))-METHYLTRANSFERASE"/>
    <property type="match status" value="1"/>
</dbReference>
<dbReference type="Pfam" id="PF00145">
    <property type="entry name" value="DNA_methylase"/>
    <property type="match status" value="1"/>
</dbReference>
<dbReference type="RefSeq" id="WP_312869655.1">
    <property type="nucleotide sequence ID" value="NZ_JACHMO010000001.1"/>
</dbReference>
<evidence type="ECO:0000256" key="6">
    <source>
        <dbReference type="PROSITE-ProRule" id="PRU01016"/>
    </source>
</evidence>
<comment type="caution">
    <text evidence="8">The sequence shown here is derived from an EMBL/GenBank/DDBJ whole genome shotgun (WGS) entry which is preliminary data.</text>
</comment>
<evidence type="ECO:0000256" key="3">
    <source>
        <dbReference type="ARBA" id="ARBA00022679"/>
    </source>
</evidence>
<dbReference type="InterPro" id="IPR001525">
    <property type="entry name" value="C5_MeTfrase"/>
</dbReference>
<keyword evidence="2 6" id="KW-0489">Methyltransferase</keyword>
<keyword evidence="4 6" id="KW-0949">S-adenosyl-L-methionine</keyword>
<dbReference type="InterPro" id="IPR029063">
    <property type="entry name" value="SAM-dependent_MTases_sf"/>
</dbReference>
<evidence type="ECO:0000256" key="1">
    <source>
        <dbReference type="ARBA" id="ARBA00011975"/>
    </source>
</evidence>
<evidence type="ECO:0000256" key="7">
    <source>
        <dbReference type="RuleBase" id="RU000416"/>
    </source>
</evidence>
<dbReference type="PANTHER" id="PTHR46098:SF1">
    <property type="entry name" value="TRNA (CYTOSINE(38)-C(5))-METHYLTRANSFERASE"/>
    <property type="match status" value="1"/>
</dbReference>
<dbReference type="GO" id="GO:0032259">
    <property type="term" value="P:methylation"/>
    <property type="evidence" value="ECO:0007669"/>
    <property type="project" value="UniProtKB-KW"/>
</dbReference>
<keyword evidence="3 6" id="KW-0808">Transferase</keyword>
<dbReference type="GO" id="GO:0003886">
    <property type="term" value="F:DNA (cytosine-5-)-methyltransferase activity"/>
    <property type="evidence" value="ECO:0007669"/>
    <property type="project" value="UniProtKB-EC"/>
</dbReference>
<gene>
    <name evidence="8" type="ORF">F4560_007073</name>
</gene>
<proteinExistence type="inferred from homology"/>
<dbReference type="GO" id="GO:0009307">
    <property type="term" value="P:DNA restriction-modification system"/>
    <property type="evidence" value="ECO:0007669"/>
    <property type="project" value="UniProtKB-KW"/>
</dbReference>
<evidence type="ECO:0000313" key="9">
    <source>
        <dbReference type="Proteomes" id="UP000552097"/>
    </source>
</evidence>
<keyword evidence="5" id="KW-0680">Restriction system</keyword>
<accession>A0A7W9HS80</accession>
<dbReference type="EC" id="2.1.1.37" evidence="1"/>
<dbReference type="PRINTS" id="PR00105">
    <property type="entry name" value="C5METTRFRASE"/>
</dbReference>
<name>A0A7W9HS80_9PSEU</name>
<comment type="similarity">
    <text evidence="6 7">Belongs to the class I-like SAM-binding methyltransferase superfamily. C5-methyltransferase family.</text>
</comment>
<keyword evidence="9" id="KW-1185">Reference proteome</keyword>
<evidence type="ECO:0000313" key="8">
    <source>
        <dbReference type="EMBL" id="MBB5807305.1"/>
    </source>
</evidence>
<dbReference type="InterPro" id="IPR050750">
    <property type="entry name" value="C5-MTase"/>
</dbReference>
<dbReference type="Proteomes" id="UP000552097">
    <property type="component" value="Unassembled WGS sequence"/>
</dbReference>
<dbReference type="AlphaFoldDB" id="A0A7W9HS80"/>
<reference evidence="8 9" key="1">
    <citation type="submission" date="2020-08" db="EMBL/GenBank/DDBJ databases">
        <title>Sequencing the genomes of 1000 actinobacteria strains.</title>
        <authorList>
            <person name="Klenk H.-P."/>
        </authorList>
    </citation>
    <scope>NUCLEOTIDE SEQUENCE [LARGE SCALE GENOMIC DNA]</scope>
    <source>
        <strain evidence="8 9">DSM 45486</strain>
    </source>
</reference>
<feature type="active site" evidence="6">
    <location>
        <position position="97"/>
    </location>
</feature>
<sequence length="397" mass="44000">MSKLAQASEPTLPFEPTEPVAAEFFAGIGLARLGLQQAGFRVSWSNDIEPAKRNMYVQHFTEDTEDTHKFVLEDIAEVHADSLPTGRLALAWASSPCVDVSLAGARLGLSGTRSAAFYQFTRILRELPLDQRPPVVTLENVVGLATSHNGADLKAAIKELNKLGYSVDVLTLDARWFVPQSRPRLFVVGALNPPKDTPDANPLLRPEWLQGPFRDKSLDTHRYLLPDIEPSPDISLSQVVERLDGSDSRWWDPIRVASFENQLSPIQSERLEKLRKARKTTHRTAYRRTRQGKPQWEIRSDDIAGCLRTARGGSSKQAVVEVGKGELKVRWMTGIEYARLMGAGDYMIDGHRDGHLIFGFGDAVCVPAVAWLGKHYLMPLTQLASENADTRLAAVGA</sequence>
<dbReference type="NCBIfam" id="TIGR00675">
    <property type="entry name" value="dcm"/>
    <property type="match status" value="1"/>
</dbReference>
<protein>
    <recommendedName>
        <fullName evidence="1">DNA (cytosine-5-)-methyltransferase</fullName>
        <ecNumber evidence="1">2.1.1.37</ecNumber>
    </recommendedName>
</protein>
<dbReference type="Gene3D" id="3.40.50.150">
    <property type="entry name" value="Vaccinia Virus protein VP39"/>
    <property type="match status" value="1"/>
</dbReference>